<dbReference type="GO" id="GO:0009103">
    <property type="term" value="P:lipopolysaccharide biosynthetic process"/>
    <property type="evidence" value="ECO:0007669"/>
    <property type="project" value="TreeGrafter"/>
</dbReference>
<proteinExistence type="predicted"/>
<dbReference type="SUPFAM" id="SSF53756">
    <property type="entry name" value="UDP-Glycosyltransferase/glycogen phosphorylase"/>
    <property type="match status" value="1"/>
</dbReference>
<dbReference type="CDD" id="cd03809">
    <property type="entry name" value="GT4_MtfB-like"/>
    <property type="match status" value="1"/>
</dbReference>
<gene>
    <name evidence="4" type="ORF">A2628_02150</name>
</gene>
<dbReference type="PANTHER" id="PTHR46401">
    <property type="entry name" value="GLYCOSYLTRANSFERASE WBBK-RELATED"/>
    <property type="match status" value="1"/>
</dbReference>
<comment type="caution">
    <text evidence="4">The sequence shown here is derived from an EMBL/GenBank/DDBJ whole genome shotgun (WGS) entry which is preliminary data.</text>
</comment>
<dbReference type="Pfam" id="PF00534">
    <property type="entry name" value="Glycos_transf_1"/>
    <property type="match status" value="1"/>
</dbReference>
<feature type="domain" description="Glycosyl transferase family 1" evidence="2">
    <location>
        <begin position="167"/>
        <end position="352"/>
    </location>
</feature>
<evidence type="ECO:0000313" key="5">
    <source>
        <dbReference type="Proteomes" id="UP000179221"/>
    </source>
</evidence>
<keyword evidence="1" id="KW-0808">Transferase</keyword>
<evidence type="ECO:0000313" key="4">
    <source>
        <dbReference type="EMBL" id="OGM27568.1"/>
    </source>
</evidence>
<sequence>MRIAFDSGPLKSGHAVRGVGFYTSEILNALSRERSGLERLIIDDFDFLTNAKLLNSGRYDLIHSSFFNPYFLTVPIKYRGKLIVTVHDLIYLLYPKHYPPGIKGRINFLIQKLLIKRASAIITDTETTKKDIVRLLGINESKIKVAYLAAKNVFKPLKDRNKLARIKKEFGLSKKFVLYVGDVNYNKNIPVLVKACDIARVPLVIVGKHASEIERNLKTDLKAIKGPRDWLRFLLNRPHPEKAHYKMLLDEINKNPSVKRLGFVSDEDLNCIYNLATVYCQPSLYEGFGLPVLEAMASGTPVVISKTQALVEIAHDAALIADPDSPEDFAEKIKNLVDSDKLREEFIKRGFKVSETYTWQKTAKATLAVYLNVIKNPNT</sequence>
<dbReference type="Proteomes" id="UP000179221">
    <property type="component" value="Unassembled WGS sequence"/>
</dbReference>
<dbReference type="GO" id="GO:0016757">
    <property type="term" value="F:glycosyltransferase activity"/>
    <property type="evidence" value="ECO:0007669"/>
    <property type="project" value="InterPro"/>
</dbReference>
<dbReference type="PANTHER" id="PTHR46401:SF2">
    <property type="entry name" value="GLYCOSYLTRANSFERASE WBBK-RELATED"/>
    <property type="match status" value="1"/>
</dbReference>
<evidence type="ECO:0000259" key="3">
    <source>
        <dbReference type="Pfam" id="PF13439"/>
    </source>
</evidence>
<evidence type="ECO:0008006" key="6">
    <source>
        <dbReference type="Google" id="ProtNLM"/>
    </source>
</evidence>
<accession>A0A1F7YLU4</accession>
<dbReference type="Gene3D" id="3.40.50.2000">
    <property type="entry name" value="Glycogen Phosphorylase B"/>
    <property type="match status" value="2"/>
</dbReference>
<dbReference type="Pfam" id="PF13439">
    <property type="entry name" value="Glyco_transf_4"/>
    <property type="match status" value="1"/>
</dbReference>
<dbReference type="InterPro" id="IPR001296">
    <property type="entry name" value="Glyco_trans_1"/>
</dbReference>
<name>A0A1F7YLU4_9BACT</name>
<evidence type="ECO:0000259" key="2">
    <source>
        <dbReference type="Pfam" id="PF00534"/>
    </source>
</evidence>
<organism evidence="4 5">
    <name type="scientific">Candidatus Woesebacteria bacterium RIFCSPHIGHO2_01_FULL_40_22</name>
    <dbReference type="NCBI Taxonomy" id="1802499"/>
    <lineage>
        <taxon>Bacteria</taxon>
        <taxon>Candidatus Woeseibacteriota</taxon>
    </lineage>
</organism>
<protein>
    <recommendedName>
        <fullName evidence="6">Glycosyl transferase family 1 domain-containing protein</fullName>
    </recommendedName>
</protein>
<feature type="domain" description="Glycosyltransferase subfamily 4-like N-terminal" evidence="3">
    <location>
        <begin position="48"/>
        <end position="147"/>
    </location>
</feature>
<dbReference type="InterPro" id="IPR028098">
    <property type="entry name" value="Glyco_trans_4-like_N"/>
</dbReference>
<evidence type="ECO:0000256" key="1">
    <source>
        <dbReference type="ARBA" id="ARBA00022679"/>
    </source>
</evidence>
<dbReference type="EMBL" id="MGGL01000004">
    <property type="protein sequence ID" value="OGM27568.1"/>
    <property type="molecule type" value="Genomic_DNA"/>
</dbReference>
<reference evidence="4 5" key="1">
    <citation type="journal article" date="2016" name="Nat. Commun.">
        <title>Thousands of microbial genomes shed light on interconnected biogeochemical processes in an aquifer system.</title>
        <authorList>
            <person name="Anantharaman K."/>
            <person name="Brown C.T."/>
            <person name="Hug L.A."/>
            <person name="Sharon I."/>
            <person name="Castelle C.J."/>
            <person name="Probst A.J."/>
            <person name="Thomas B.C."/>
            <person name="Singh A."/>
            <person name="Wilkins M.J."/>
            <person name="Karaoz U."/>
            <person name="Brodie E.L."/>
            <person name="Williams K.H."/>
            <person name="Hubbard S.S."/>
            <person name="Banfield J.F."/>
        </authorList>
    </citation>
    <scope>NUCLEOTIDE SEQUENCE [LARGE SCALE GENOMIC DNA]</scope>
</reference>
<dbReference type="AlphaFoldDB" id="A0A1F7YLU4"/>